<dbReference type="WBParaSite" id="HDID_0001115901-mRNA-1">
    <property type="protein sequence ID" value="HDID_0001115901-mRNA-1"/>
    <property type="gene ID" value="HDID_0001115901"/>
</dbReference>
<dbReference type="AlphaFoldDB" id="A0A0R3SZG3"/>
<dbReference type="STRING" id="6216.A0A0R3SZG3"/>
<reference evidence="7 8" key="2">
    <citation type="submission" date="2018-11" db="EMBL/GenBank/DDBJ databases">
        <authorList>
            <consortium name="Pathogen Informatics"/>
        </authorList>
    </citation>
    <scope>NUCLEOTIDE SEQUENCE [LARGE SCALE GENOMIC DNA]</scope>
</reference>
<dbReference type="GO" id="GO:0004674">
    <property type="term" value="F:protein serine/threonine kinase activity"/>
    <property type="evidence" value="ECO:0007669"/>
    <property type="project" value="UniProtKB-EC"/>
</dbReference>
<dbReference type="InterPro" id="IPR000719">
    <property type="entry name" value="Prot_kinase_dom"/>
</dbReference>
<dbReference type="EMBL" id="UYSG01012663">
    <property type="protein sequence ID" value="VDL64938.1"/>
    <property type="molecule type" value="Genomic_DNA"/>
</dbReference>
<sequence length="135" mass="15263">MARIIRQDPTQNYSLCVGTYGYRAPELLHRHAPYDEKVDVWAAGCVMSELYDGSFIMSPHYSLFISENGRYSDGTSIRNLRNLVCDAAALDLFAALFEDDPSKRPSASDALDYSYFVIPPEEDANLQQFLPKEDL</sequence>
<feature type="domain" description="Protein kinase" evidence="6">
    <location>
        <begin position="1"/>
        <end position="116"/>
    </location>
</feature>
<evidence type="ECO:0000313" key="9">
    <source>
        <dbReference type="WBParaSite" id="HDID_0001115901-mRNA-1"/>
    </source>
</evidence>
<dbReference type="InterPro" id="IPR011009">
    <property type="entry name" value="Kinase-like_dom_sf"/>
</dbReference>
<dbReference type="Gene3D" id="1.10.510.10">
    <property type="entry name" value="Transferase(Phosphotransferase) domain 1"/>
    <property type="match status" value="1"/>
</dbReference>
<gene>
    <name evidence="7" type="ORF">HDID_LOCUS11156</name>
</gene>
<dbReference type="SUPFAM" id="SSF56112">
    <property type="entry name" value="Protein kinase-like (PK-like)"/>
    <property type="match status" value="1"/>
</dbReference>
<dbReference type="GO" id="GO:0005524">
    <property type="term" value="F:ATP binding"/>
    <property type="evidence" value="ECO:0007669"/>
    <property type="project" value="UniProtKB-KW"/>
</dbReference>
<dbReference type="Proteomes" id="UP000274504">
    <property type="component" value="Unassembled WGS sequence"/>
</dbReference>
<dbReference type="Pfam" id="PF00069">
    <property type="entry name" value="Pkinase"/>
    <property type="match status" value="1"/>
</dbReference>
<evidence type="ECO:0000256" key="1">
    <source>
        <dbReference type="ARBA" id="ARBA00012513"/>
    </source>
</evidence>
<reference evidence="9" key="1">
    <citation type="submission" date="2017-02" db="UniProtKB">
        <authorList>
            <consortium name="WormBaseParasite"/>
        </authorList>
    </citation>
    <scope>IDENTIFICATION</scope>
</reference>
<evidence type="ECO:0000256" key="3">
    <source>
        <dbReference type="ARBA" id="ARBA00022741"/>
    </source>
</evidence>
<evidence type="ECO:0000256" key="5">
    <source>
        <dbReference type="ARBA" id="ARBA00022840"/>
    </source>
</evidence>
<evidence type="ECO:0000256" key="4">
    <source>
        <dbReference type="ARBA" id="ARBA00022777"/>
    </source>
</evidence>
<keyword evidence="4" id="KW-0418">Kinase</keyword>
<dbReference type="PANTHER" id="PTHR43671:SF13">
    <property type="entry name" value="SERINE_THREONINE-PROTEIN KINASE NEK2"/>
    <property type="match status" value="1"/>
</dbReference>
<dbReference type="PROSITE" id="PS50011">
    <property type="entry name" value="PROTEIN_KINASE_DOM"/>
    <property type="match status" value="1"/>
</dbReference>
<keyword evidence="5" id="KW-0067">ATP-binding</keyword>
<dbReference type="OrthoDB" id="5979581at2759"/>
<protein>
    <recommendedName>
        <fullName evidence="1">non-specific serine/threonine protein kinase</fullName>
        <ecNumber evidence="1">2.7.11.1</ecNumber>
    </recommendedName>
</protein>
<evidence type="ECO:0000313" key="7">
    <source>
        <dbReference type="EMBL" id="VDL64938.1"/>
    </source>
</evidence>
<proteinExistence type="predicted"/>
<keyword evidence="2" id="KW-0808">Transferase</keyword>
<name>A0A0R3SZG3_HYMDI</name>
<evidence type="ECO:0000313" key="8">
    <source>
        <dbReference type="Proteomes" id="UP000274504"/>
    </source>
</evidence>
<evidence type="ECO:0000259" key="6">
    <source>
        <dbReference type="PROSITE" id="PS50011"/>
    </source>
</evidence>
<organism evidence="9">
    <name type="scientific">Hymenolepis diminuta</name>
    <name type="common">Rat tapeworm</name>
    <dbReference type="NCBI Taxonomy" id="6216"/>
    <lineage>
        <taxon>Eukaryota</taxon>
        <taxon>Metazoa</taxon>
        <taxon>Spiralia</taxon>
        <taxon>Lophotrochozoa</taxon>
        <taxon>Platyhelminthes</taxon>
        <taxon>Cestoda</taxon>
        <taxon>Eucestoda</taxon>
        <taxon>Cyclophyllidea</taxon>
        <taxon>Hymenolepididae</taxon>
        <taxon>Hymenolepis</taxon>
    </lineage>
</organism>
<dbReference type="InterPro" id="IPR050660">
    <property type="entry name" value="NEK_Ser/Thr_kinase"/>
</dbReference>
<dbReference type="EC" id="2.7.11.1" evidence="1"/>
<dbReference type="PANTHER" id="PTHR43671">
    <property type="entry name" value="SERINE/THREONINE-PROTEIN KINASE NEK"/>
    <property type="match status" value="1"/>
</dbReference>
<accession>A0A0R3SZG3</accession>
<keyword evidence="3" id="KW-0547">Nucleotide-binding</keyword>
<evidence type="ECO:0000256" key="2">
    <source>
        <dbReference type="ARBA" id="ARBA00022679"/>
    </source>
</evidence>